<evidence type="ECO:0000313" key="3">
    <source>
        <dbReference type="Proteomes" id="UP000001075"/>
    </source>
</evidence>
<organism evidence="2 3">
    <name type="scientific">Cricetulus griseus</name>
    <name type="common">Chinese hamster</name>
    <name type="synonym">Cricetulus barabensis griseus</name>
    <dbReference type="NCBI Taxonomy" id="10029"/>
    <lineage>
        <taxon>Eukaryota</taxon>
        <taxon>Metazoa</taxon>
        <taxon>Chordata</taxon>
        <taxon>Craniata</taxon>
        <taxon>Vertebrata</taxon>
        <taxon>Euteleostomi</taxon>
        <taxon>Mammalia</taxon>
        <taxon>Eutheria</taxon>
        <taxon>Euarchontoglires</taxon>
        <taxon>Glires</taxon>
        <taxon>Rodentia</taxon>
        <taxon>Myomorpha</taxon>
        <taxon>Muroidea</taxon>
        <taxon>Cricetidae</taxon>
        <taxon>Cricetinae</taxon>
        <taxon>Cricetulus</taxon>
    </lineage>
</organism>
<dbReference type="AlphaFoldDB" id="G3HQN9"/>
<dbReference type="EMBL" id="JH000617">
    <property type="protein sequence ID" value="EGW09068.1"/>
    <property type="molecule type" value="Genomic_DNA"/>
</dbReference>
<reference evidence="3" key="1">
    <citation type="journal article" date="2011" name="Nat. Biotechnol.">
        <title>The genomic sequence of the Chinese hamster ovary (CHO)-K1 cell line.</title>
        <authorList>
            <person name="Xu X."/>
            <person name="Nagarajan H."/>
            <person name="Lewis N.E."/>
            <person name="Pan S."/>
            <person name="Cai Z."/>
            <person name="Liu X."/>
            <person name="Chen W."/>
            <person name="Xie M."/>
            <person name="Wang W."/>
            <person name="Hammond S."/>
            <person name="Andersen M.R."/>
            <person name="Neff N."/>
            <person name="Passarelli B."/>
            <person name="Koh W."/>
            <person name="Fan H.C."/>
            <person name="Wang J."/>
            <person name="Gui Y."/>
            <person name="Lee K.H."/>
            <person name="Betenbaugh M.J."/>
            <person name="Quake S.R."/>
            <person name="Famili I."/>
            <person name="Palsson B.O."/>
            <person name="Wang J."/>
        </authorList>
    </citation>
    <scope>NUCLEOTIDE SEQUENCE [LARGE SCALE GENOMIC DNA]</scope>
    <source>
        <strain evidence="3">CHO K1 cell line</strain>
    </source>
</reference>
<dbReference type="Proteomes" id="UP000001075">
    <property type="component" value="Unassembled WGS sequence"/>
</dbReference>
<sequence>MSKSSELDITGHNRYSCWSGQSAITCSVPNLISKRKAWCTLQQTPSATVPSPLLTGHKPPSLGSEARTPCF</sequence>
<gene>
    <name evidence="2" type="ORF">I79_013144</name>
</gene>
<proteinExistence type="predicted"/>
<accession>G3HQN9</accession>
<protein>
    <submittedName>
        <fullName evidence="2">Uncharacterized protein</fullName>
    </submittedName>
</protein>
<feature type="region of interest" description="Disordered" evidence="1">
    <location>
        <begin position="49"/>
        <end position="71"/>
    </location>
</feature>
<dbReference type="InParanoid" id="G3HQN9"/>
<evidence type="ECO:0000313" key="2">
    <source>
        <dbReference type="EMBL" id="EGW09068.1"/>
    </source>
</evidence>
<evidence type="ECO:0000256" key="1">
    <source>
        <dbReference type="SAM" id="MobiDB-lite"/>
    </source>
</evidence>
<name>G3HQN9_CRIGR</name>